<keyword evidence="4 10" id="KW-0067">ATP-binding</keyword>
<feature type="transmembrane region" description="Helical" evidence="7">
    <location>
        <begin position="139"/>
        <end position="162"/>
    </location>
</feature>
<feature type="transmembrane region" description="Helical" evidence="7">
    <location>
        <begin position="168"/>
        <end position="190"/>
    </location>
</feature>
<comment type="caution">
    <text evidence="10">The sequence shown here is derived from an EMBL/GenBank/DDBJ whole genome shotgun (WGS) entry which is preliminary data.</text>
</comment>
<name>A0ABP6SUG2_9ACTN</name>
<dbReference type="PANTHER" id="PTHR43394">
    <property type="entry name" value="ATP-DEPENDENT PERMEASE MDL1, MITOCHONDRIAL"/>
    <property type="match status" value="1"/>
</dbReference>
<dbReference type="InterPro" id="IPR027417">
    <property type="entry name" value="P-loop_NTPase"/>
</dbReference>
<accession>A0ABP6SUG2</accession>
<feature type="transmembrane region" description="Helical" evidence="7">
    <location>
        <begin position="286"/>
        <end position="303"/>
    </location>
</feature>
<dbReference type="CDD" id="cd18543">
    <property type="entry name" value="ABC_6TM_Rv0194_D1_like"/>
    <property type="match status" value="1"/>
</dbReference>
<evidence type="ECO:0000256" key="6">
    <source>
        <dbReference type="ARBA" id="ARBA00023136"/>
    </source>
</evidence>
<keyword evidence="5 7" id="KW-1133">Transmembrane helix</keyword>
<dbReference type="Pfam" id="PF00005">
    <property type="entry name" value="ABC_tran"/>
    <property type="match status" value="1"/>
</dbReference>
<feature type="domain" description="ABC transmembrane type-1" evidence="9">
    <location>
        <begin position="33"/>
        <end position="315"/>
    </location>
</feature>
<feature type="transmembrane region" description="Helical" evidence="7">
    <location>
        <begin position="69"/>
        <end position="89"/>
    </location>
</feature>
<feature type="transmembrane region" description="Helical" evidence="7">
    <location>
        <begin position="259"/>
        <end position="280"/>
    </location>
</feature>
<dbReference type="InterPro" id="IPR011527">
    <property type="entry name" value="ABC1_TM_dom"/>
</dbReference>
<evidence type="ECO:0000256" key="7">
    <source>
        <dbReference type="SAM" id="Phobius"/>
    </source>
</evidence>
<evidence type="ECO:0000259" key="9">
    <source>
        <dbReference type="PROSITE" id="PS50929"/>
    </source>
</evidence>
<evidence type="ECO:0000256" key="2">
    <source>
        <dbReference type="ARBA" id="ARBA00022692"/>
    </source>
</evidence>
<dbReference type="InterPro" id="IPR003439">
    <property type="entry name" value="ABC_transporter-like_ATP-bd"/>
</dbReference>
<dbReference type="InterPro" id="IPR039421">
    <property type="entry name" value="Type_1_exporter"/>
</dbReference>
<dbReference type="PANTHER" id="PTHR43394:SF1">
    <property type="entry name" value="ATP-BINDING CASSETTE SUB-FAMILY B MEMBER 10, MITOCHONDRIAL"/>
    <property type="match status" value="1"/>
</dbReference>
<dbReference type="Pfam" id="PF00664">
    <property type="entry name" value="ABC_membrane"/>
    <property type="match status" value="1"/>
</dbReference>
<dbReference type="RefSeq" id="WP_345727829.1">
    <property type="nucleotide sequence ID" value="NZ_BAAAYN010000012.1"/>
</dbReference>
<evidence type="ECO:0000256" key="4">
    <source>
        <dbReference type="ARBA" id="ARBA00022840"/>
    </source>
</evidence>
<dbReference type="Proteomes" id="UP001501676">
    <property type="component" value="Unassembled WGS sequence"/>
</dbReference>
<dbReference type="Gene3D" id="1.20.1560.10">
    <property type="entry name" value="ABC transporter type 1, transmembrane domain"/>
    <property type="match status" value="1"/>
</dbReference>
<proteinExistence type="predicted"/>
<keyword evidence="3" id="KW-0547">Nucleotide-binding</keyword>
<evidence type="ECO:0000256" key="1">
    <source>
        <dbReference type="ARBA" id="ARBA00004651"/>
    </source>
</evidence>
<organism evidence="10 11">
    <name type="scientific">Cryptosporangium minutisporangium</name>
    <dbReference type="NCBI Taxonomy" id="113569"/>
    <lineage>
        <taxon>Bacteria</taxon>
        <taxon>Bacillati</taxon>
        <taxon>Actinomycetota</taxon>
        <taxon>Actinomycetes</taxon>
        <taxon>Cryptosporangiales</taxon>
        <taxon>Cryptosporangiaceae</taxon>
        <taxon>Cryptosporangium</taxon>
    </lineage>
</organism>
<dbReference type="InterPro" id="IPR003593">
    <property type="entry name" value="AAA+_ATPase"/>
</dbReference>
<dbReference type="PROSITE" id="PS50929">
    <property type="entry name" value="ABC_TM1F"/>
    <property type="match status" value="1"/>
</dbReference>
<protein>
    <submittedName>
        <fullName evidence="10">ABC transporter ATP-binding protein</fullName>
    </submittedName>
</protein>
<feature type="domain" description="ABC transporter" evidence="8">
    <location>
        <begin position="349"/>
        <end position="583"/>
    </location>
</feature>
<dbReference type="SUPFAM" id="SSF90123">
    <property type="entry name" value="ABC transporter transmembrane region"/>
    <property type="match status" value="1"/>
</dbReference>
<dbReference type="SMART" id="SM00382">
    <property type="entry name" value="AAA"/>
    <property type="match status" value="1"/>
</dbReference>
<evidence type="ECO:0000259" key="8">
    <source>
        <dbReference type="PROSITE" id="PS50893"/>
    </source>
</evidence>
<keyword evidence="2 7" id="KW-0812">Transmembrane</keyword>
<dbReference type="Gene3D" id="3.40.50.300">
    <property type="entry name" value="P-loop containing nucleotide triphosphate hydrolases"/>
    <property type="match status" value="1"/>
</dbReference>
<sequence length="590" mass="63025">MRADVGVARPAAKPLKTLFRLRTFARPHARSLLTMLACAALGQAFMIVAPLLTQRLIDGPVGHGTTDGLVLLAGLALLASVGVMVSDYAGRRAHATGSIGVETALRTALYAHLQRLPLAFHERWQSGQLLSRATSDLRAVGSFLAFGSVFIVLQAGTFLGVSTILMTIHWQLGLLVTAGMLPVMALTYGLSRAYIPLSRQLQDDVGDLTSLVEESVLGFRTVRAFGRHRFLNQRFEDAARTVRTTGLAQGRVIAWSWPAIEAVPGILMAAVLLGGAYAVAGGSMTIGELVAFIGLLTFAIWPLDSLGWLLGEAQQAATAAQRVYEILDAEVTVVDRPGARTIESPVGRLRFEGVGFRYPAEDSPVLHDVDLEVRQGETLALVGASGSGKSTLTLLVNRLYDVTEGRITLDGVDIRDVTLESLRTHVSAAFEDPTLFSASVRENVTLGRPGATDEEVADALRIAQAEFVHDLPWGLDTRIGEKGLSLSGGQRQRLALARAVVGRPRVLVLDDPLSALDVQTEALVEQALRTVLAGTTALLVVHRPSTVALADRVALVDDGTVVAVGTHEELLATEPTYRDLLDTGLQGVSQ</sequence>
<keyword evidence="6 7" id="KW-0472">Membrane</keyword>
<keyword evidence="11" id="KW-1185">Reference proteome</keyword>
<evidence type="ECO:0000256" key="5">
    <source>
        <dbReference type="ARBA" id="ARBA00022989"/>
    </source>
</evidence>
<dbReference type="PROSITE" id="PS00211">
    <property type="entry name" value="ABC_TRANSPORTER_1"/>
    <property type="match status" value="1"/>
</dbReference>
<dbReference type="PROSITE" id="PS50893">
    <property type="entry name" value="ABC_TRANSPORTER_2"/>
    <property type="match status" value="1"/>
</dbReference>
<reference evidence="11" key="1">
    <citation type="journal article" date="2019" name="Int. J. Syst. Evol. Microbiol.">
        <title>The Global Catalogue of Microorganisms (GCM) 10K type strain sequencing project: providing services to taxonomists for standard genome sequencing and annotation.</title>
        <authorList>
            <consortium name="The Broad Institute Genomics Platform"/>
            <consortium name="The Broad Institute Genome Sequencing Center for Infectious Disease"/>
            <person name="Wu L."/>
            <person name="Ma J."/>
        </authorList>
    </citation>
    <scope>NUCLEOTIDE SEQUENCE [LARGE SCALE GENOMIC DNA]</scope>
    <source>
        <strain evidence="11">JCM 9458</strain>
    </source>
</reference>
<gene>
    <name evidence="10" type="ORF">GCM10020369_21010</name>
</gene>
<dbReference type="InterPro" id="IPR017871">
    <property type="entry name" value="ABC_transporter-like_CS"/>
</dbReference>
<evidence type="ECO:0000313" key="11">
    <source>
        <dbReference type="Proteomes" id="UP001501676"/>
    </source>
</evidence>
<dbReference type="SUPFAM" id="SSF52540">
    <property type="entry name" value="P-loop containing nucleoside triphosphate hydrolases"/>
    <property type="match status" value="1"/>
</dbReference>
<dbReference type="InterPro" id="IPR036640">
    <property type="entry name" value="ABC1_TM_sf"/>
</dbReference>
<evidence type="ECO:0000313" key="10">
    <source>
        <dbReference type="EMBL" id="GAA3385857.1"/>
    </source>
</evidence>
<feature type="transmembrane region" description="Helical" evidence="7">
    <location>
        <begin position="32"/>
        <end position="57"/>
    </location>
</feature>
<evidence type="ECO:0000256" key="3">
    <source>
        <dbReference type="ARBA" id="ARBA00022741"/>
    </source>
</evidence>
<dbReference type="GO" id="GO:0005524">
    <property type="term" value="F:ATP binding"/>
    <property type="evidence" value="ECO:0007669"/>
    <property type="project" value="UniProtKB-KW"/>
</dbReference>
<comment type="subcellular location">
    <subcellularLocation>
        <location evidence="1">Cell membrane</location>
        <topology evidence="1">Multi-pass membrane protein</topology>
    </subcellularLocation>
</comment>
<dbReference type="EMBL" id="BAAAYN010000012">
    <property type="protein sequence ID" value="GAA3385857.1"/>
    <property type="molecule type" value="Genomic_DNA"/>
</dbReference>